<evidence type="ECO:0000313" key="3">
    <source>
        <dbReference type="Proteomes" id="UP000627838"/>
    </source>
</evidence>
<organism evidence="2 3">
    <name type="scientific">Actinomadura algeriensis</name>
    <dbReference type="NCBI Taxonomy" id="1679523"/>
    <lineage>
        <taxon>Bacteria</taxon>
        <taxon>Bacillati</taxon>
        <taxon>Actinomycetota</taxon>
        <taxon>Actinomycetes</taxon>
        <taxon>Streptosporangiales</taxon>
        <taxon>Thermomonosporaceae</taxon>
        <taxon>Actinomadura</taxon>
    </lineage>
</organism>
<reference evidence="2 3" key="1">
    <citation type="submission" date="2020-10" db="EMBL/GenBank/DDBJ databases">
        <title>Sequencing the genomes of 1000 actinobacteria strains.</title>
        <authorList>
            <person name="Klenk H.-P."/>
        </authorList>
    </citation>
    <scope>NUCLEOTIDE SEQUENCE [LARGE SCALE GENOMIC DNA]</scope>
    <source>
        <strain evidence="2 3">DSM 46744</strain>
    </source>
</reference>
<evidence type="ECO:0000256" key="1">
    <source>
        <dbReference type="SAM" id="Phobius"/>
    </source>
</evidence>
<keyword evidence="3" id="KW-1185">Reference proteome</keyword>
<evidence type="ECO:0008006" key="4">
    <source>
        <dbReference type="Google" id="ProtNLM"/>
    </source>
</evidence>
<proteinExistence type="predicted"/>
<feature type="transmembrane region" description="Helical" evidence="1">
    <location>
        <begin position="51"/>
        <end position="70"/>
    </location>
</feature>
<keyword evidence="1" id="KW-0472">Membrane</keyword>
<keyword evidence="1" id="KW-0812">Transmembrane</keyword>
<dbReference type="RefSeq" id="WP_192759655.1">
    <property type="nucleotide sequence ID" value="NZ_JADBDZ010000001.1"/>
</dbReference>
<sequence length="455" mass="50560">MSAAPLVWTLGFALFGGSKMGIQGSHAFGFAIGQCQGWQHQLDLWSVLPGYFFFPGNPWAIVLPAFAMWLITRRRAVGWAAVALLTPYLLVEPLLFGYDVARWGSTCVEAWYPIGAREVFWQVYDLLPLALVLAATYRPRTVVVRTAAALAVTVPLFAAAGDQDGPVPLSSPAACKDIDRPFQARDEISVQAVVSMSQHERKLTYLCRVRGFSMRYPDSRLLRYTGDQPSDAILLDNGRRACNGEHRIPPQGIRMPTFREYVYLCPKVAVADQQETERARAKADEEYDRERAKVKAFCERKMPGANVRPDREYTDVLTGNLMRAYHVGELPEGAPFDGFPTDDPVVTRDGTATVTTGTEDRICVTIRAYRREPPPELDGWDRVVEVGIDSPDGKTTITQMGSPSGFPAVTVAGRGHYRLRVHVAGRELPVSWVHPAQRHLLVVFPGDSEKTEVLK</sequence>
<gene>
    <name evidence="2" type="ORF">H4W34_002878</name>
</gene>
<evidence type="ECO:0000313" key="2">
    <source>
        <dbReference type="EMBL" id="MBE1533045.1"/>
    </source>
</evidence>
<dbReference type="EMBL" id="JADBDZ010000001">
    <property type="protein sequence ID" value="MBE1533045.1"/>
    <property type="molecule type" value="Genomic_DNA"/>
</dbReference>
<dbReference type="Proteomes" id="UP000627838">
    <property type="component" value="Unassembled WGS sequence"/>
</dbReference>
<keyword evidence="1" id="KW-1133">Transmembrane helix</keyword>
<name>A0ABR9JR50_9ACTN</name>
<feature type="transmembrane region" description="Helical" evidence="1">
    <location>
        <begin position="77"/>
        <end position="96"/>
    </location>
</feature>
<accession>A0ABR9JR50</accession>
<comment type="caution">
    <text evidence="2">The sequence shown here is derived from an EMBL/GenBank/DDBJ whole genome shotgun (WGS) entry which is preliminary data.</text>
</comment>
<protein>
    <recommendedName>
        <fullName evidence="4">Ig-like domain-containing protein</fullName>
    </recommendedName>
</protein>